<accession>A0A195C3Z9</accession>
<organism evidence="2 3">
    <name type="scientific">Cyphomyrmex costatus</name>
    <dbReference type="NCBI Taxonomy" id="456900"/>
    <lineage>
        <taxon>Eukaryota</taxon>
        <taxon>Metazoa</taxon>
        <taxon>Ecdysozoa</taxon>
        <taxon>Arthropoda</taxon>
        <taxon>Hexapoda</taxon>
        <taxon>Insecta</taxon>
        <taxon>Pterygota</taxon>
        <taxon>Neoptera</taxon>
        <taxon>Endopterygota</taxon>
        <taxon>Hymenoptera</taxon>
        <taxon>Apocrita</taxon>
        <taxon>Aculeata</taxon>
        <taxon>Formicoidea</taxon>
        <taxon>Formicidae</taxon>
        <taxon>Myrmicinae</taxon>
        <taxon>Cyphomyrmex</taxon>
    </lineage>
</organism>
<dbReference type="EMBL" id="KQ978287">
    <property type="protein sequence ID" value="KYM95584.1"/>
    <property type="molecule type" value="Genomic_DNA"/>
</dbReference>
<reference evidence="2 3" key="1">
    <citation type="submission" date="2016-03" db="EMBL/GenBank/DDBJ databases">
        <title>Cyphomyrmex costatus WGS genome.</title>
        <authorList>
            <person name="Nygaard S."/>
            <person name="Hu H."/>
            <person name="Boomsma J."/>
            <person name="Zhang G."/>
        </authorList>
    </citation>
    <scope>NUCLEOTIDE SEQUENCE [LARGE SCALE GENOMIC DNA]</scope>
    <source>
        <strain evidence="2">MS0001</strain>
        <tissue evidence="2">Whole body</tissue>
    </source>
</reference>
<gene>
    <name evidence="2" type="ORF">ALC62_13699</name>
</gene>
<proteinExistence type="predicted"/>
<keyword evidence="3" id="KW-1185">Reference proteome</keyword>
<protein>
    <submittedName>
        <fullName evidence="2">Uncharacterized protein</fullName>
    </submittedName>
</protein>
<sequence length="55" mass="5693">AASRRAAPQRSPAAKEDNKIGWLLTAGCPSSDDGAMTTTGAAEQSGSRRFVSGIW</sequence>
<name>A0A195C3Z9_9HYME</name>
<feature type="non-terminal residue" evidence="2">
    <location>
        <position position="1"/>
    </location>
</feature>
<dbReference type="Proteomes" id="UP000078542">
    <property type="component" value="Unassembled WGS sequence"/>
</dbReference>
<feature type="region of interest" description="Disordered" evidence="1">
    <location>
        <begin position="29"/>
        <end position="55"/>
    </location>
</feature>
<evidence type="ECO:0000313" key="3">
    <source>
        <dbReference type="Proteomes" id="UP000078542"/>
    </source>
</evidence>
<evidence type="ECO:0000313" key="2">
    <source>
        <dbReference type="EMBL" id="KYM95584.1"/>
    </source>
</evidence>
<evidence type="ECO:0000256" key="1">
    <source>
        <dbReference type="SAM" id="MobiDB-lite"/>
    </source>
</evidence>
<feature type="compositionally biased region" description="Polar residues" evidence="1">
    <location>
        <begin position="36"/>
        <end position="47"/>
    </location>
</feature>
<dbReference type="AlphaFoldDB" id="A0A195C3Z9"/>